<feature type="transmembrane region" description="Helical" evidence="8">
    <location>
        <begin position="7"/>
        <end position="29"/>
    </location>
</feature>
<gene>
    <name evidence="9" type="ORF">S06H3_34509</name>
</gene>
<dbReference type="EMBL" id="BARV01020720">
    <property type="protein sequence ID" value="GAI30415.1"/>
    <property type="molecule type" value="Genomic_DNA"/>
</dbReference>
<evidence type="ECO:0000256" key="5">
    <source>
        <dbReference type="ARBA" id="ARBA00022692"/>
    </source>
</evidence>
<evidence type="ECO:0000256" key="7">
    <source>
        <dbReference type="ARBA" id="ARBA00023136"/>
    </source>
</evidence>
<dbReference type="InterPro" id="IPR018227">
    <property type="entry name" value="Amino_acid_transport_2"/>
</dbReference>
<evidence type="ECO:0000313" key="9">
    <source>
        <dbReference type="EMBL" id="GAI30415.1"/>
    </source>
</evidence>
<keyword evidence="4" id="KW-0997">Cell inner membrane</keyword>
<evidence type="ECO:0008006" key="10">
    <source>
        <dbReference type="Google" id="ProtNLM"/>
    </source>
</evidence>
<feature type="transmembrane region" description="Helical" evidence="8">
    <location>
        <begin position="35"/>
        <end position="56"/>
    </location>
</feature>
<protein>
    <recommendedName>
        <fullName evidence="10">Amino acid transporter transmembrane domain-containing protein</fullName>
    </recommendedName>
</protein>
<dbReference type="Pfam" id="PF03222">
    <property type="entry name" value="Trp_Tyr_perm"/>
    <property type="match status" value="1"/>
</dbReference>
<feature type="non-terminal residue" evidence="9">
    <location>
        <position position="60"/>
    </location>
</feature>
<keyword evidence="2" id="KW-0813">Transport</keyword>
<keyword evidence="7 8" id="KW-0472">Membrane</keyword>
<sequence>MKRAIDFFKALSVFLGTVIGVGIFGLPYVALKAGFFVTVFYFLFMVLIAVSIHFLYAEVA</sequence>
<dbReference type="GO" id="GO:0003333">
    <property type="term" value="P:amino acid transmembrane transport"/>
    <property type="evidence" value="ECO:0007669"/>
    <property type="project" value="InterPro"/>
</dbReference>
<keyword evidence="5 8" id="KW-0812">Transmembrane</keyword>
<comment type="caution">
    <text evidence="9">The sequence shown here is derived from an EMBL/GenBank/DDBJ whole genome shotgun (WGS) entry which is preliminary data.</text>
</comment>
<comment type="subcellular location">
    <subcellularLocation>
        <location evidence="1">Cell inner membrane</location>
        <topology evidence="1">Multi-pass membrane protein</topology>
    </subcellularLocation>
</comment>
<keyword evidence="3" id="KW-1003">Cell membrane</keyword>
<proteinExistence type="predicted"/>
<dbReference type="GO" id="GO:0005886">
    <property type="term" value="C:plasma membrane"/>
    <property type="evidence" value="ECO:0007669"/>
    <property type="project" value="UniProtKB-SubCell"/>
</dbReference>
<evidence type="ECO:0000256" key="4">
    <source>
        <dbReference type="ARBA" id="ARBA00022519"/>
    </source>
</evidence>
<evidence type="ECO:0000256" key="6">
    <source>
        <dbReference type="ARBA" id="ARBA00022989"/>
    </source>
</evidence>
<keyword evidence="6 8" id="KW-1133">Transmembrane helix</keyword>
<evidence type="ECO:0000256" key="2">
    <source>
        <dbReference type="ARBA" id="ARBA00022448"/>
    </source>
</evidence>
<evidence type="ECO:0000256" key="3">
    <source>
        <dbReference type="ARBA" id="ARBA00022475"/>
    </source>
</evidence>
<evidence type="ECO:0000256" key="8">
    <source>
        <dbReference type="SAM" id="Phobius"/>
    </source>
</evidence>
<evidence type="ECO:0000256" key="1">
    <source>
        <dbReference type="ARBA" id="ARBA00004429"/>
    </source>
</evidence>
<reference evidence="9" key="1">
    <citation type="journal article" date="2014" name="Front. Microbiol.">
        <title>High frequency of phylogenetically diverse reductive dehalogenase-homologous genes in deep subseafloor sedimentary metagenomes.</title>
        <authorList>
            <person name="Kawai M."/>
            <person name="Futagami T."/>
            <person name="Toyoda A."/>
            <person name="Takaki Y."/>
            <person name="Nishi S."/>
            <person name="Hori S."/>
            <person name="Arai W."/>
            <person name="Tsubouchi T."/>
            <person name="Morono Y."/>
            <person name="Uchiyama I."/>
            <person name="Ito T."/>
            <person name="Fujiyama A."/>
            <person name="Inagaki F."/>
            <person name="Takami H."/>
        </authorList>
    </citation>
    <scope>NUCLEOTIDE SEQUENCE</scope>
    <source>
        <strain evidence="9">Expedition CK06-06</strain>
    </source>
</reference>
<dbReference type="AlphaFoldDB" id="X1NUF6"/>
<name>X1NUF6_9ZZZZ</name>
<accession>X1NUF6</accession>
<organism evidence="9">
    <name type="scientific">marine sediment metagenome</name>
    <dbReference type="NCBI Taxonomy" id="412755"/>
    <lineage>
        <taxon>unclassified sequences</taxon>
        <taxon>metagenomes</taxon>
        <taxon>ecological metagenomes</taxon>
    </lineage>
</organism>
<dbReference type="Gene3D" id="1.20.1740.10">
    <property type="entry name" value="Amino acid/polyamine transporter I"/>
    <property type="match status" value="1"/>
</dbReference>